<keyword evidence="1" id="KW-0812">Transmembrane</keyword>
<accession>A0AAE3H6S1</accession>
<feature type="transmembrane region" description="Helical" evidence="1">
    <location>
        <begin position="20"/>
        <end position="40"/>
    </location>
</feature>
<dbReference type="CDD" id="cd00118">
    <property type="entry name" value="LysM"/>
    <property type="match status" value="2"/>
</dbReference>
<feature type="domain" description="LysM" evidence="2">
    <location>
        <begin position="109"/>
        <end position="153"/>
    </location>
</feature>
<dbReference type="AlphaFoldDB" id="A0AAE3H6S1"/>
<proteinExistence type="predicted"/>
<dbReference type="InterPro" id="IPR036779">
    <property type="entry name" value="LysM_dom_sf"/>
</dbReference>
<dbReference type="RefSeq" id="WP_255038717.1">
    <property type="nucleotide sequence ID" value="NZ_RJUF01000180.1"/>
</dbReference>
<evidence type="ECO:0000313" key="3">
    <source>
        <dbReference type="EMBL" id="MCP9765031.1"/>
    </source>
</evidence>
<dbReference type="Gene3D" id="3.10.350.10">
    <property type="entry name" value="LysM domain"/>
    <property type="match status" value="2"/>
</dbReference>
<dbReference type="Pfam" id="PF01476">
    <property type="entry name" value="LysM"/>
    <property type="match status" value="2"/>
</dbReference>
<dbReference type="SUPFAM" id="SSF54106">
    <property type="entry name" value="LysM domain"/>
    <property type="match status" value="2"/>
</dbReference>
<dbReference type="PANTHER" id="PTHR33734:SF22">
    <property type="entry name" value="MEMBRANE-BOUND LYTIC MUREIN TRANSGLYCOSYLASE D"/>
    <property type="match status" value="1"/>
</dbReference>
<organism evidence="3 4">
    <name type="scientific">Lacihabitans soyangensis</name>
    <dbReference type="NCBI Taxonomy" id="869394"/>
    <lineage>
        <taxon>Bacteria</taxon>
        <taxon>Pseudomonadati</taxon>
        <taxon>Bacteroidota</taxon>
        <taxon>Cytophagia</taxon>
        <taxon>Cytophagales</taxon>
        <taxon>Leadbetterellaceae</taxon>
        <taxon>Lacihabitans</taxon>
    </lineage>
</organism>
<keyword evidence="1" id="KW-1133">Transmembrane helix</keyword>
<dbReference type="SMART" id="SM00257">
    <property type="entry name" value="LysM"/>
    <property type="match status" value="2"/>
</dbReference>
<name>A0AAE3H6S1_9BACT</name>
<evidence type="ECO:0000313" key="4">
    <source>
        <dbReference type="Proteomes" id="UP001204144"/>
    </source>
</evidence>
<dbReference type="EMBL" id="RJUF01000180">
    <property type="protein sequence ID" value="MCP9765031.1"/>
    <property type="molecule type" value="Genomic_DNA"/>
</dbReference>
<protein>
    <submittedName>
        <fullName evidence="3">LysM domain-containing protein</fullName>
    </submittedName>
</protein>
<dbReference type="PROSITE" id="PS51782">
    <property type="entry name" value="LYSM"/>
    <property type="match status" value="1"/>
</dbReference>
<dbReference type="Proteomes" id="UP001204144">
    <property type="component" value="Unassembled WGS sequence"/>
</dbReference>
<sequence length="207" mass="22343">MEFEDRNPKPETPNSGLPMAVLLVLVGIICLLLYAGWHLMSDDASKASDLGQEPVVVEKMQDSVVVDTDTTLSSAPVSVETEEIKSEELKAAVKSVETEKPLNISGEKLSHTVKDGETFYGIANKFNVSANTLKKLNPSVEPSGIKVGVTKLVIPIQGYHVVGPGDILKVVAKKYDITVEGLMAANGKTKNFAERGEKLIIPKKVKE</sequence>
<dbReference type="InterPro" id="IPR018392">
    <property type="entry name" value="LysM"/>
</dbReference>
<keyword evidence="1" id="KW-0472">Membrane</keyword>
<gene>
    <name evidence="3" type="ORF">EGI31_19025</name>
</gene>
<evidence type="ECO:0000259" key="2">
    <source>
        <dbReference type="PROSITE" id="PS51782"/>
    </source>
</evidence>
<comment type="caution">
    <text evidence="3">The sequence shown here is derived from an EMBL/GenBank/DDBJ whole genome shotgun (WGS) entry which is preliminary data.</text>
</comment>
<evidence type="ECO:0000256" key="1">
    <source>
        <dbReference type="SAM" id="Phobius"/>
    </source>
</evidence>
<dbReference type="PANTHER" id="PTHR33734">
    <property type="entry name" value="LYSM DOMAIN-CONTAINING GPI-ANCHORED PROTEIN 2"/>
    <property type="match status" value="1"/>
</dbReference>
<reference evidence="3 4" key="1">
    <citation type="submission" date="2018-11" db="EMBL/GenBank/DDBJ databases">
        <title>Novel bacteria species description.</title>
        <authorList>
            <person name="Han J.-H."/>
        </authorList>
    </citation>
    <scope>NUCLEOTIDE SEQUENCE [LARGE SCALE GENOMIC DNA]</scope>
    <source>
        <strain evidence="3 4">KCTC23259</strain>
    </source>
</reference>
<keyword evidence="4" id="KW-1185">Reference proteome</keyword>